<evidence type="ECO:0000313" key="4">
    <source>
        <dbReference type="Proteomes" id="UP000326903"/>
    </source>
</evidence>
<keyword evidence="4" id="KW-1185">Reference proteome</keyword>
<evidence type="ECO:0008006" key="5">
    <source>
        <dbReference type="Google" id="ProtNLM"/>
    </source>
</evidence>
<comment type="caution">
    <text evidence="3">The sequence shown here is derived from an EMBL/GenBank/DDBJ whole genome shotgun (WGS) entry which is preliminary data.</text>
</comment>
<evidence type="ECO:0000313" key="3">
    <source>
        <dbReference type="EMBL" id="KAA9037572.1"/>
    </source>
</evidence>
<reference evidence="3 4" key="1">
    <citation type="submission" date="2019-09" db="EMBL/GenBank/DDBJ databases">
        <title>Draft genome sequence of Ginsengibacter sp. BR5-29.</title>
        <authorList>
            <person name="Im W.-T."/>
        </authorList>
    </citation>
    <scope>NUCLEOTIDE SEQUENCE [LARGE SCALE GENOMIC DNA]</scope>
    <source>
        <strain evidence="3 4">BR5-29</strain>
    </source>
</reference>
<name>A0A5J5ID87_9BACT</name>
<dbReference type="AlphaFoldDB" id="A0A5J5ID87"/>
<gene>
    <name evidence="3" type="ORF">FW778_15875</name>
</gene>
<keyword evidence="1" id="KW-0175">Coiled coil</keyword>
<accession>A0A5J5ID87</accession>
<dbReference type="RefSeq" id="WP_150415807.1">
    <property type="nucleotide sequence ID" value="NZ_VYQF01000005.1"/>
</dbReference>
<dbReference type="Gene3D" id="1.10.287.1490">
    <property type="match status" value="1"/>
</dbReference>
<keyword evidence="2" id="KW-0472">Membrane</keyword>
<organism evidence="3 4">
    <name type="scientific">Ginsengibacter hankyongi</name>
    <dbReference type="NCBI Taxonomy" id="2607284"/>
    <lineage>
        <taxon>Bacteria</taxon>
        <taxon>Pseudomonadati</taxon>
        <taxon>Bacteroidota</taxon>
        <taxon>Chitinophagia</taxon>
        <taxon>Chitinophagales</taxon>
        <taxon>Chitinophagaceae</taxon>
        <taxon>Ginsengibacter</taxon>
    </lineage>
</organism>
<evidence type="ECO:0000256" key="1">
    <source>
        <dbReference type="SAM" id="Coils"/>
    </source>
</evidence>
<protein>
    <recommendedName>
        <fullName evidence="5">Chromosome segregation protein SMC</fullName>
    </recommendedName>
</protein>
<feature type="transmembrane region" description="Helical" evidence="2">
    <location>
        <begin position="20"/>
        <end position="41"/>
    </location>
</feature>
<evidence type="ECO:0000256" key="2">
    <source>
        <dbReference type="SAM" id="Phobius"/>
    </source>
</evidence>
<keyword evidence="2" id="KW-1133">Transmembrane helix</keyword>
<dbReference type="Proteomes" id="UP000326903">
    <property type="component" value="Unassembled WGS sequence"/>
</dbReference>
<dbReference type="EMBL" id="VYQF01000005">
    <property type="protein sequence ID" value="KAA9037572.1"/>
    <property type="molecule type" value="Genomic_DNA"/>
</dbReference>
<keyword evidence="2" id="KW-0812">Transmembrane</keyword>
<sequence length="324" mass="35086">MSTTNFPTATTEPQEPRKNFKNLIIGILAVALVGTGIALVVDKNKSGNTIQEQQTQIATVTDQKSEVQKSFDASLARLDSMSTVNTSLQSKLADGNKEIAKTKSEIRSILNKKNATAAELGRAKKLIASLNDKISGMEQQIAQLTQDNQTLTQDKATLTQEKEQLNQNLTATTATKDSLVQKVDVASTLNASNIDIKPVDVRHSGKEKVTTKAKRVDKLLISFDVSNRIAAPGMTDVYVCVIGPDGKPVSTQSLNSGTFTTREEGDKAFTAKLPVDIETAKKKNVQFSFAPGNFQQGNYTIEIYQNGFLIGEGTRSLRKGGLFS</sequence>
<feature type="coiled-coil region" evidence="1">
    <location>
        <begin position="120"/>
        <end position="182"/>
    </location>
</feature>
<proteinExistence type="predicted"/>